<evidence type="ECO:0000313" key="2">
    <source>
        <dbReference type="Proteomes" id="UP000053989"/>
    </source>
</evidence>
<proteinExistence type="predicted"/>
<gene>
    <name evidence="1" type="ORF">SCLCIDRAFT_451810</name>
</gene>
<keyword evidence="2" id="KW-1185">Reference proteome</keyword>
<evidence type="ECO:0000313" key="1">
    <source>
        <dbReference type="EMBL" id="KIM53307.1"/>
    </source>
</evidence>
<protein>
    <submittedName>
        <fullName evidence="1">Uncharacterized protein</fullName>
    </submittedName>
</protein>
<dbReference type="AlphaFoldDB" id="A0A0C2ZKW4"/>
<organism evidence="1 2">
    <name type="scientific">Scleroderma citrinum Foug A</name>
    <dbReference type="NCBI Taxonomy" id="1036808"/>
    <lineage>
        <taxon>Eukaryota</taxon>
        <taxon>Fungi</taxon>
        <taxon>Dikarya</taxon>
        <taxon>Basidiomycota</taxon>
        <taxon>Agaricomycotina</taxon>
        <taxon>Agaricomycetes</taxon>
        <taxon>Agaricomycetidae</taxon>
        <taxon>Boletales</taxon>
        <taxon>Sclerodermatineae</taxon>
        <taxon>Sclerodermataceae</taxon>
        <taxon>Scleroderma</taxon>
    </lineage>
</organism>
<dbReference type="Proteomes" id="UP000053989">
    <property type="component" value="Unassembled WGS sequence"/>
</dbReference>
<dbReference type="InParanoid" id="A0A0C2ZKW4"/>
<dbReference type="EMBL" id="KN822184">
    <property type="protein sequence ID" value="KIM53307.1"/>
    <property type="molecule type" value="Genomic_DNA"/>
</dbReference>
<reference evidence="1 2" key="1">
    <citation type="submission" date="2014-04" db="EMBL/GenBank/DDBJ databases">
        <authorList>
            <consortium name="DOE Joint Genome Institute"/>
            <person name="Kuo A."/>
            <person name="Kohler A."/>
            <person name="Nagy L.G."/>
            <person name="Floudas D."/>
            <person name="Copeland A."/>
            <person name="Barry K.W."/>
            <person name="Cichocki N."/>
            <person name="Veneault-Fourrey C."/>
            <person name="LaButti K."/>
            <person name="Lindquist E.A."/>
            <person name="Lipzen A."/>
            <person name="Lundell T."/>
            <person name="Morin E."/>
            <person name="Murat C."/>
            <person name="Sun H."/>
            <person name="Tunlid A."/>
            <person name="Henrissat B."/>
            <person name="Grigoriev I.V."/>
            <person name="Hibbett D.S."/>
            <person name="Martin F."/>
            <person name="Nordberg H.P."/>
            <person name="Cantor M.N."/>
            <person name="Hua S.X."/>
        </authorList>
    </citation>
    <scope>NUCLEOTIDE SEQUENCE [LARGE SCALE GENOMIC DNA]</scope>
    <source>
        <strain evidence="1 2">Foug A</strain>
    </source>
</reference>
<accession>A0A0C2ZKW4</accession>
<name>A0A0C2ZKW4_9AGAM</name>
<dbReference type="HOGENOM" id="CLU_3033688_0_0_1"/>
<sequence>MLTRATKYVQRPEGEVDNKSLIVTSAGGRSVVSPSHTLCKRLSFFQNFEVHRVRA</sequence>
<reference evidence="2" key="2">
    <citation type="submission" date="2015-01" db="EMBL/GenBank/DDBJ databases">
        <title>Evolutionary Origins and Diversification of the Mycorrhizal Mutualists.</title>
        <authorList>
            <consortium name="DOE Joint Genome Institute"/>
            <consortium name="Mycorrhizal Genomics Consortium"/>
            <person name="Kohler A."/>
            <person name="Kuo A."/>
            <person name="Nagy L.G."/>
            <person name="Floudas D."/>
            <person name="Copeland A."/>
            <person name="Barry K.W."/>
            <person name="Cichocki N."/>
            <person name="Veneault-Fourrey C."/>
            <person name="LaButti K."/>
            <person name="Lindquist E.A."/>
            <person name="Lipzen A."/>
            <person name="Lundell T."/>
            <person name="Morin E."/>
            <person name="Murat C."/>
            <person name="Riley R."/>
            <person name="Ohm R."/>
            <person name="Sun H."/>
            <person name="Tunlid A."/>
            <person name="Henrissat B."/>
            <person name="Grigoriev I.V."/>
            <person name="Hibbett D.S."/>
            <person name="Martin F."/>
        </authorList>
    </citation>
    <scope>NUCLEOTIDE SEQUENCE [LARGE SCALE GENOMIC DNA]</scope>
    <source>
        <strain evidence="2">Foug A</strain>
    </source>
</reference>